<dbReference type="AlphaFoldDB" id="A0A0D0C569"/>
<feature type="region of interest" description="Disordered" evidence="1">
    <location>
        <begin position="342"/>
        <end position="431"/>
    </location>
</feature>
<gene>
    <name evidence="2" type="ORF">GYMLUDRAFT_250782</name>
</gene>
<dbReference type="EMBL" id="KN834835">
    <property type="protein sequence ID" value="KIK52952.1"/>
    <property type="molecule type" value="Genomic_DNA"/>
</dbReference>
<evidence type="ECO:0000256" key="1">
    <source>
        <dbReference type="SAM" id="MobiDB-lite"/>
    </source>
</evidence>
<evidence type="ECO:0000313" key="2">
    <source>
        <dbReference type="EMBL" id="KIK52952.1"/>
    </source>
</evidence>
<feature type="compositionally biased region" description="Polar residues" evidence="1">
    <location>
        <begin position="757"/>
        <end position="769"/>
    </location>
</feature>
<feature type="compositionally biased region" description="Low complexity" evidence="1">
    <location>
        <begin position="393"/>
        <end position="409"/>
    </location>
</feature>
<feature type="compositionally biased region" description="Polar residues" evidence="1">
    <location>
        <begin position="691"/>
        <end position="704"/>
    </location>
</feature>
<proteinExistence type="predicted"/>
<name>A0A0D0C569_9AGAR</name>
<feature type="compositionally biased region" description="Low complexity" evidence="1">
    <location>
        <begin position="611"/>
        <end position="652"/>
    </location>
</feature>
<feature type="compositionally biased region" description="Low complexity" evidence="1">
    <location>
        <begin position="458"/>
        <end position="498"/>
    </location>
</feature>
<feature type="region of interest" description="Disordered" evidence="1">
    <location>
        <begin position="302"/>
        <end position="326"/>
    </location>
</feature>
<keyword evidence="3" id="KW-1185">Reference proteome</keyword>
<dbReference type="HOGENOM" id="CLU_354142_0_0_1"/>
<feature type="region of interest" description="Disordered" evidence="1">
    <location>
        <begin position="1"/>
        <end position="104"/>
    </location>
</feature>
<protein>
    <submittedName>
        <fullName evidence="2">Uncharacterized protein</fullName>
    </submittedName>
</protein>
<feature type="region of interest" description="Disordered" evidence="1">
    <location>
        <begin position="454"/>
        <end position="769"/>
    </location>
</feature>
<feature type="compositionally biased region" description="Polar residues" evidence="1">
    <location>
        <begin position="61"/>
        <end position="102"/>
    </location>
</feature>
<feature type="compositionally biased region" description="Low complexity" evidence="1">
    <location>
        <begin position="176"/>
        <end position="201"/>
    </location>
</feature>
<dbReference type="Proteomes" id="UP000053593">
    <property type="component" value="Unassembled WGS sequence"/>
</dbReference>
<feature type="compositionally biased region" description="Polar residues" evidence="1">
    <location>
        <begin position="801"/>
        <end position="816"/>
    </location>
</feature>
<reference evidence="2 3" key="1">
    <citation type="submission" date="2014-04" db="EMBL/GenBank/DDBJ databases">
        <title>Evolutionary Origins and Diversification of the Mycorrhizal Mutualists.</title>
        <authorList>
            <consortium name="DOE Joint Genome Institute"/>
            <consortium name="Mycorrhizal Genomics Consortium"/>
            <person name="Kohler A."/>
            <person name="Kuo A."/>
            <person name="Nagy L.G."/>
            <person name="Floudas D."/>
            <person name="Copeland A."/>
            <person name="Barry K.W."/>
            <person name="Cichocki N."/>
            <person name="Veneault-Fourrey C."/>
            <person name="LaButti K."/>
            <person name="Lindquist E.A."/>
            <person name="Lipzen A."/>
            <person name="Lundell T."/>
            <person name="Morin E."/>
            <person name="Murat C."/>
            <person name="Riley R."/>
            <person name="Ohm R."/>
            <person name="Sun H."/>
            <person name="Tunlid A."/>
            <person name="Henrissat B."/>
            <person name="Grigoriev I.V."/>
            <person name="Hibbett D.S."/>
            <person name="Martin F."/>
        </authorList>
    </citation>
    <scope>NUCLEOTIDE SEQUENCE [LARGE SCALE GENOMIC DNA]</scope>
    <source>
        <strain evidence="2 3">FD-317 M1</strain>
    </source>
</reference>
<feature type="compositionally biased region" description="Polar residues" evidence="1">
    <location>
        <begin position="503"/>
        <end position="520"/>
    </location>
</feature>
<feature type="region of interest" description="Disordered" evidence="1">
    <location>
        <begin position="787"/>
        <end position="869"/>
    </location>
</feature>
<feature type="compositionally biased region" description="Basic and acidic residues" evidence="1">
    <location>
        <begin position="836"/>
        <end position="847"/>
    </location>
</feature>
<feature type="compositionally biased region" description="Low complexity" evidence="1">
    <location>
        <begin position="29"/>
        <end position="40"/>
    </location>
</feature>
<feature type="compositionally biased region" description="Gly residues" evidence="1">
    <location>
        <begin position="227"/>
        <end position="239"/>
    </location>
</feature>
<organism evidence="2 3">
    <name type="scientific">Collybiopsis luxurians FD-317 M1</name>
    <dbReference type="NCBI Taxonomy" id="944289"/>
    <lineage>
        <taxon>Eukaryota</taxon>
        <taxon>Fungi</taxon>
        <taxon>Dikarya</taxon>
        <taxon>Basidiomycota</taxon>
        <taxon>Agaricomycotina</taxon>
        <taxon>Agaricomycetes</taxon>
        <taxon>Agaricomycetidae</taxon>
        <taxon>Agaricales</taxon>
        <taxon>Marasmiineae</taxon>
        <taxon>Omphalotaceae</taxon>
        <taxon>Collybiopsis</taxon>
        <taxon>Collybiopsis luxurians</taxon>
    </lineage>
</organism>
<feature type="region of interest" description="Disordered" evidence="1">
    <location>
        <begin position="121"/>
        <end position="255"/>
    </location>
</feature>
<feature type="compositionally biased region" description="Low complexity" evidence="1">
    <location>
        <begin position="720"/>
        <end position="732"/>
    </location>
</feature>
<feature type="compositionally biased region" description="Low complexity" evidence="1">
    <location>
        <begin position="121"/>
        <end position="137"/>
    </location>
</feature>
<feature type="compositionally biased region" description="Low complexity" evidence="1">
    <location>
        <begin position="679"/>
        <end position="690"/>
    </location>
</feature>
<accession>A0A0D0C569</accession>
<sequence>MSARFDAFDVGYRPTQPDAPHRLNSSRNGQPQHPQGWQPPASIYVTSHPPPPPPPPSSHSYQQNSALHNSQYGGRSNGPSSVPSRAQEPPRQQSHSHSSNYSIHRGISTDMYIYEASDNFSVSEYSPSPSPFSPALSTDSTATLQPVTPIARSPSTSRDRDGRTTPSLRVPTPAPQAARSGSNQSGSQSQAYPPSSYSSSSTTNGIPFPGSLPGVRQAQTALRGLFGSNGQGDRAGGDNGRAFPPPSSASLQVPDAGNFARPRTRTLSASSNGNVLLDSDTELDHLARMNTALNAGYSYYYPQSKQSAPSRSTSPNPVDPRRRSPRDSLVFYNGIQHIPHSPDMNAAFLPSQPAPTTAPVANQAPQRAEASGPPGRLAANPLNLGTSAPAPPIGLSISNSSQSSEYSIIEVPPRSSHLPDPSLQRQPQTYPAQTSPIEQISTNTAQRASTAAPSYTTVLSSSPEPLLSSSSVPYLQVPTQNNPSPAQLQSSPSSTLLNRTESDSSTSTMLRDPIASSTAPLGNVAERRTGMSSNSNQGYPMPRGNLATDDRSLNSSSLPGVSAAADPLNISQSRRSPTADPNRAYTEQINGELRTAARGESGTAGVRTRKPSVTSRSPNSSPPRTSSRPAGDASASSLSAHPVPAAASSSSAAPPPPPAAPQQQPQLRVRKDSTSLGMSSSSASRSASRSYPNPTASYPNTNIGHINGGPNGERLAASSVVQGTTTTVNQNQIASSAVPTRTPSSIPEPRRRHSDGDNPSLTDATRRSSVPFQTEFVPSLSNAASAIASGPAGGVREHVPSLSNTGPTSVPVNSNSRRPDPTRDSSAQIPTPAAQRPERPEPSRTRSTDPPTQSRPAGIAIRPMDSGPPVPPFRSVRWTEELICPSPIWPSQRRKGWFNRRGDQLWTNGGSFKAPPPGQEYPPDLDGYPEYGDGWMNEEGVRIDMAHRLIPKPPLRSALKAKRANGSH</sequence>
<dbReference type="OrthoDB" id="3255922at2759"/>
<feature type="compositionally biased region" description="Polar residues" evidence="1">
    <location>
        <begin position="733"/>
        <end position="745"/>
    </location>
</feature>
<evidence type="ECO:0000313" key="3">
    <source>
        <dbReference type="Proteomes" id="UP000053593"/>
    </source>
</evidence>
<feature type="compositionally biased region" description="Pro residues" evidence="1">
    <location>
        <begin position="48"/>
        <end position="57"/>
    </location>
</feature>
<feature type="compositionally biased region" description="Polar residues" evidence="1">
    <location>
        <begin position="302"/>
        <end position="316"/>
    </location>
</feature>